<evidence type="ECO:0000256" key="1">
    <source>
        <dbReference type="SAM" id="MobiDB-lite"/>
    </source>
</evidence>
<accession>C7NRG6</accession>
<name>C7NRG6_HALUD</name>
<dbReference type="eggNOG" id="arCOG09126">
    <property type="taxonomic scope" value="Archaea"/>
</dbReference>
<evidence type="ECO:0008006" key="4">
    <source>
        <dbReference type="Google" id="ProtNLM"/>
    </source>
</evidence>
<dbReference type="EMBL" id="CP001687">
    <property type="protein sequence ID" value="ACV10603.1"/>
    <property type="molecule type" value="Genomic_DNA"/>
</dbReference>
<sequence>MIDQRIVDRAETLAEMAPDDSVTAEVLAGREGRFTTATPLAAPPVTYLEDTEAPAYVLTNKKRGIGLGSKRNTTAPAGERRTVILVTGRRTLCLVGGESSDDVIEVPHESVAKAVYSTGFRGHRIGLRTPRQQYHCWIHRNTKESLLEASTEFIEARQPEDPEPLDGDDASRLTYRGRPVTREQLADQSEQSADDRSLTYRGQPLEDS</sequence>
<evidence type="ECO:0000313" key="3">
    <source>
        <dbReference type="Proteomes" id="UP000002071"/>
    </source>
</evidence>
<dbReference type="OrthoDB" id="239829at2157"/>
<dbReference type="GeneID" id="8382683"/>
<dbReference type="AlphaFoldDB" id="C7NRG6"/>
<organism evidence="2 3">
    <name type="scientific">Halorhabdus utahensis (strain DSM 12940 / JCM 11049 / AX-2)</name>
    <dbReference type="NCBI Taxonomy" id="519442"/>
    <lineage>
        <taxon>Archaea</taxon>
        <taxon>Methanobacteriati</taxon>
        <taxon>Methanobacteriota</taxon>
        <taxon>Stenosarchaea group</taxon>
        <taxon>Halobacteria</taxon>
        <taxon>Halobacteriales</taxon>
        <taxon>Haloarculaceae</taxon>
        <taxon>Halorhabdus</taxon>
    </lineage>
</organism>
<gene>
    <name evidence="2" type="ordered locus">Huta_0416</name>
</gene>
<dbReference type="RefSeq" id="WP_012795480.1">
    <property type="nucleotide sequence ID" value="NC_013158.1"/>
</dbReference>
<dbReference type="HOGENOM" id="CLU_1318494_0_0_2"/>
<evidence type="ECO:0000313" key="2">
    <source>
        <dbReference type="EMBL" id="ACV10603.1"/>
    </source>
</evidence>
<dbReference type="KEGG" id="hut:Huta_0416"/>
<keyword evidence="3" id="KW-1185">Reference proteome</keyword>
<protein>
    <recommendedName>
        <fullName evidence="4">YokE-like PH domain-containing protein</fullName>
    </recommendedName>
</protein>
<proteinExistence type="predicted"/>
<dbReference type="STRING" id="519442.Huta_0416"/>
<reference evidence="2 3" key="1">
    <citation type="journal article" date="2009" name="Stand. Genomic Sci.">
        <title>Complete genome sequence of Halorhabdus utahensis type strain (AX-2).</title>
        <authorList>
            <person name="Anderson I."/>
            <person name="Tindall B.J."/>
            <person name="Pomrenke H."/>
            <person name="Goker M."/>
            <person name="Lapidus A."/>
            <person name="Nolan M."/>
            <person name="Copeland A."/>
            <person name="Glavina Del Rio T."/>
            <person name="Chen F."/>
            <person name="Tice H."/>
            <person name="Cheng J.F."/>
            <person name="Lucas S."/>
            <person name="Chertkov O."/>
            <person name="Bruce D."/>
            <person name="Brettin T."/>
            <person name="Detter J.C."/>
            <person name="Han C."/>
            <person name="Goodwin L."/>
            <person name="Land M."/>
            <person name="Hauser L."/>
            <person name="Chang Y.J."/>
            <person name="Jeffries C.D."/>
            <person name="Pitluck S."/>
            <person name="Pati A."/>
            <person name="Mavromatis K."/>
            <person name="Ivanova N."/>
            <person name="Ovchinnikova G."/>
            <person name="Chen A."/>
            <person name="Palaniappan K."/>
            <person name="Chain P."/>
            <person name="Rohde M."/>
            <person name="Bristow J."/>
            <person name="Eisen J.A."/>
            <person name="Markowitz V."/>
            <person name="Hugenholtz P."/>
            <person name="Kyrpides N.C."/>
            <person name="Klenk H.P."/>
        </authorList>
    </citation>
    <scope>NUCLEOTIDE SEQUENCE [LARGE SCALE GENOMIC DNA]</scope>
    <source>
        <strain evidence="3">DSM 12940 / JCM 11049 / AX-2</strain>
    </source>
</reference>
<dbReference type="Proteomes" id="UP000002071">
    <property type="component" value="Chromosome"/>
</dbReference>
<feature type="region of interest" description="Disordered" evidence="1">
    <location>
        <begin position="155"/>
        <end position="208"/>
    </location>
</feature>